<dbReference type="NCBIfam" id="TIGR01725">
    <property type="entry name" value="phge_HK97_gp10"/>
    <property type="match status" value="1"/>
</dbReference>
<dbReference type="InterPro" id="IPR010064">
    <property type="entry name" value="HK97-gp10_tail"/>
</dbReference>
<proteinExistence type="predicted"/>
<evidence type="ECO:0000313" key="2">
    <source>
        <dbReference type="Proteomes" id="UP000323865"/>
    </source>
</evidence>
<evidence type="ECO:0000313" key="1">
    <source>
        <dbReference type="EMBL" id="QEU11647.1"/>
    </source>
</evidence>
<accession>A0ABX6A462</accession>
<evidence type="ECO:0008006" key="3">
    <source>
        <dbReference type="Google" id="ProtNLM"/>
    </source>
</evidence>
<gene>
    <name evidence="1" type="ORF">FOB48_04615</name>
</gene>
<dbReference type="EMBL" id="CP044108">
    <property type="protein sequence ID" value="QEU11647.1"/>
    <property type="molecule type" value="Genomic_DNA"/>
</dbReference>
<sequence length="117" mass="12510">MLHGSNEINRLANDLTAAPLKAQRRATTALGKAVKDIEAAAKTLAPVDTGFLRSSISSDVTVRGSAIRGEVGPTANYGAYVEGGTRRQRAQPYLRPATDMIVPRYEDAVAQITEDLL</sequence>
<protein>
    <recommendedName>
        <fullName evidence="3">HK97 gp10 family phage protein</fullName>
    </recommendedName>
</protein>
<name>A0ABX6A462_9MICO</name>
<dbReference type="Proteomes" id="UP000323865">
    <property type="component" value="Chromosome"/>
</dbReference>
<dbReference type="RefSeq" id="WP_150333033.1">
    <property type="nucleotide sequence ID" value="NZ_CP044108.1"/>
</dbReference>
<organism evidence="1 2">
    <name type="scientific">Dermabacter vaginalis</name>
    <dbReference type="NCBI Taxonomy" id="1630135"/>
    <lineage>
        <taxon>Bacteria</taxon>
        <taxon>Bacillati</taxon>
        <taxon>Actinomycetota</taxon>
        <taxon>Actinomycetes</taxon>
        <taxon>Micrococcales</taxon>
        <taxon>Dermabacteraceae</taxon>
        <taxon>Dermabacter</taxon>
    </lineage>
</organism>
<dbReference type="Pfam" id="PF04883">
    <property type="entry name" value="HK97-gp10_like"/>
    <property type="match status" value="1"/>
</dbReference>
<reference evidence="1 2" key="1">
    <citation type="submission" date="2019-09" db="EMBL/GenBank/DDBJ databases">
        <title>FDA dAtabase for Regulatory Grade micrObial Sequences (FDA-ARGOS): Supporting development and validation of Infectious Disease Dx tests.</title>
        <authorList>
            <person name="Sciortino C."/>
            <person name="Tallon L."/>
            <person name="Sadzewicz L."/>
            <person name="Vavikolanu K."/>
            <person name="Mehta A."/>
            <person name="Aluvathingal J."/>
            <person name="Nadendla S."/>
            <person name="Nandy P."/>
            <person name="Geyer C."/>
            <person name="Yan Y."/>
            <person name="Sichtig H."/>
        </authorList>
    </citation>
    <scope>NUCLEOTIDE SEQUENCE [LARGE SCALE GENOMIC DNA]</scope>
    <source>
        <strain evidence="1 2">FDAARGOS_640</strain>
    </source>
</reference>
<keyword evidence="2" id="KW-1185">Reference proteome</keyword>